<keyword evidence="3 9" id="KW-0132">Cell division</keyword>
<dbReference type="PANTHER" id="PTHR30349:SF77">
    <property type="entry name" value="TYROSINE RECOMBINASE XERC"/>
    <property type="match status" value="1"/>
</dbReference>
<dbReference type="Gene3D" id="1.10.150.130">
    <property type="match status" value="1"/>
</dbReference>
<dbReference type="GO" id="GO:0006313">
    <property type="term" value="P:DNA transposition"/>
    <property type="evidence" value="ECO:0007669"/>
    <property type="project" value="UniProtKB-UniRule"/>
</dbReference>
<evidence type="ECO:0000256" key="6">
    <source>
        <dbReference type="ARBA" id="ARBA00023125"/>
    </source>
</evidence>
<dbReference type="PANTHER" id="PTHR30349">
    <property type="entry name" value="PHAGE INTEGRASE-RELATED"/>
    <property type="match status" value="1"/>
</dbReference>
<feature type="active site" evidence="9">
    <location>
        <position position="149"/>
    </location>
</feature>
<evidence type="ECO:0000256" key="8">
    <source>
        <dbReference type="ARBA" id="ARBA00023306"/>
    </source>
</evidence>
<keyword evidence="15" id="KW-1185">Reference proteome</keyword>
<feature type="active site" evidence="9">
    <location>
        <position position="244"/>
    </location>
</feature>
<evidence type="ECO:0000313" key="15">
    <source>
        <dbReference type="Proteomes" id="UP001069145"/>
    </source>
</evidence>
<gene>
    <name evidence="9" type="primary">xerC</name>
    <name evidence="13" type="ORF">I6G68_05710</name>
    <name evidence="12" type="ORF">ODY43_00985</name>
</gene>
<dbReference type="HAMAP" id="MF_01808">
    <property type="entry name" value="Recomb_XerC_XerD"/>
    <property type="match status" value="1"/>
</dbReference>
<dbReference type="GeneID" id="35767309"/>
<dbReference type="InterPro" id="IPR002104">
    <property type="entry name" value="Integrase_catalytic"/>
</dbReference>
<comment type="subunit">
    <text evidence="9">Forms a cyclic heterotetrameric complex composed of two molecules of XerC and two molecules of XerD.</text>
</comment>
<keyword evidence="5 9" id="KW-0229">DNA integration</keyword>
<dbReference type="CDD" id="cd00798">
    <property type="entry name" value="INT_XerDC_C"/>
    <property type="match status" value="1"/>
</dbReference>
<reference evidence="12" key="2">
    <citation type="submission" date="2022-09" db="EMBL/GenBank/DDBJ databases">
        <title>Aerococcus urinae taxonomy study.</title>
        <authorList>
            <person name="Christensen J."/>
            <person name="Senneby E."/>
        </authorList>
    </citation>
    <scope>NUCLEOTIDE SEQUENCE</scope>
    <source>
        <strain evidence="12">NLD-066-U95</strain>
    </source>
</reference>
<evidence type="ECO:0000256" key="5">
    <source>
        <dbReference type="ARBA" id="ARBA00022908"/>
    </source>
</evidence>
<dbReference type="RefSeq" id="WP_060778239.1">
    <property type="nucleotide sequence ID" value="NZ_CAJHLF010000002.1"/>
</dbReference>
<feature type="active site" evidence="9">
    <location>
        <position position="173"/>
    </location>
</feature>
<evidence type="ECO:0000256" key="7">
    <source>
        <dbReference type="ARBA" id="ARBA00023172"/>
    </source>
</evidence>
<evidence type="ECO:0000256" key="1">
    <source>
        <dbReference type="ARBA" id="ARBA00004496"/>
    </source>
</evidence>
<keyword evidence="7 9" id="KW-0233">DNA recombination</keyword>
<dbReference type="AlphaFoldDB" id="A0A120I9S1"/>
<dbReference type="Proteomes" id="UP001069145">
    <property type="component" value="Unassembled WGS sequence"/>
</dbReference>
<keyword evidence="2 9" id="KW-0963">Cytoplasm</keyword>
<keyword evidence="4 9" id="KW-0159">Chromosome partition</keyword>
<name>A0A120I9S1_9LACT</name>
<evidence type="ECO:0000313" key="13">
    <source>
        <dbReference type="EMBL" id="QPS00892.1"/>
    </source>
</evidence>
<dbReference type="EMBL" id="JAOTML010000001">
    <property type="protein sequence ID" value="MCY3052580.1"/>
    <property type="molecule type" value="Genomic_DNA"/>
</dbReference>
<feature type="domain" description="Core-binding (CB)" evidence="11">
    <location>
        <begin position="1"/>
        <end position="88"/>
    </location>
</feature>
<comment type="function">
    <text evidence="9">Site-specific tyrosine recombinase, which acts by catalyzing the cutting and rejoining of the recombining DNA molecules. The XerC-XerD complex is essential to convert dimers of the bacterial chromosome into monomers to permit their segregation at cell division. It also contributes to the segregational stability of plasmids.</text>
</comment>
<dbReference type="InterPro" id="IPR013762">
    <property type="entry name" value="Integrase-like_cat_sf"/>
</dbReference>
<evidence type="ECO:0000259" key="10">
    <source>
        <dbReference type="PROSITE" id="PS51898"/>
    </source>
</evidence>
<comment type="subcellular location">
    <subcellularLocation>
        <location evidence="1 9">Cytoplasm</location>
    </subcellularLocation>
</comment>
<dbReference type="OrthoDB" id="9801717at2"/>
<evidence type="ECO:0000256" key="3">
    <source>
        <dbReference type="ARBA" id="ARBA00022618"/>
    </source>
</evidence>
<keyword evidence="6 9" id="KW-0238">DNA-binding</keyword>
<evidence type="ECO:0000256" key="4">
    <source>
        <dbReference type="ARBA" id="ARBA00022829"/>
    </source>
</evidence>
<organism evidence="13 14">
    <name type="scientific">Aerococcus urinae</name>
    <dbReference type="NCBI Taxonomy" id="1376"/>
    <lineage>
        <taxon>Bacteria</taxon>
        <taxon>Bacillati</taxon>
        <taxon>Bacillota</taxon>
        <taxon>Bacilli</taxon>
        <taxon>Lactobacillales</taxon>
        <taxon>Aerococcaceae</taxon>
        <taxon>Aerococcus</taxon>
    </lineage>
</organism>
<dbReference type="KEGG" id="aun:AWM73_04345"/>
<dbReference type="EMBL" id="CP065662">
    <property type="protein sequence ID" value="QPS00892.1"/>
    <property type="molecule type" value="Genomic_DNA"/>
</dbReference>
<dbReference type="InterPro" id="IPR011010">
    <property type="entry name" value="DNA_brk_join_enz"/>
</dbReference>
<sequence>MTFESYRKRLKEYIKDEKHYSDQTLKAYLSDFDDFIYFISDELLISDFKQLSYRDIRLYLSHLQRKGLSRKSLARYLSSLRTAFNRFLDQGLVDDNPFTYVQAAKTGLKLPDFFYEAELDPLFEAAKGPRALDKRNIALLEFLYATGARVSECTNLTIRQVDLKNSIVLLHGKGSKDRYVPFGSYCKKALEEYLDSGRPDLLKGHDHEYIFVNSRGEALTPSGVTYILNDLVKKSAINLDIHPHKLRHSFATHLLNHGADIRTVQELLGHSSLSSTQIYTHMSKESLRNNYLKYFPRAKHSDVHKEDKE</sequence>
<evidence type="ECO:0000259" key="11">
    <source>
        <dbReference type="PROSITE" id="PS51900"/>
    </source>
</evidence>
<dbReference type="PROSITE" id="PS51898">
    <property type="entry name" value="TYR_RECOMBINASE"/>
    <property type="match status" value="1"/>
</dbReference>
<dbReference type="GO" id="GO:0009037">
    <property type="term" value="F:tyrosine-based site-specific recombinase activity"/>
    <property type="evidence" value="ECO:0007669"/>
    <property type="project" value="UniProtKB-UniRule"/>
</dbReference>
<dbReference type="GO" id="GO:0005737">
    <property type="term" value="C:cytoplasm"/>
    <property type="evidence" value="ECO:0007669"/>
    <property type="project" value="UniProtKB-SubCell"/>
</dbReference>
<accession>A0A120I9S1</accession>
<evidence type="ECO:0000313" key="12">
    <source>
        <dbReference type="EMBL" id="MCY3052580.1"/>
    </source>
</evidence>
<dbReference type="PROSITE" id="PS51900">
    <property type="entry name" value="CB"/>
    <property type="match status" value="1"/>
</dbReference>
<protein>
    <recommendedName>
        <fullName evidence="9">Tyrosine recombinase XerC</fullName>
    </recommendedName>
</protein>
<feature type="active site" evidence="9">
    <location>
        <position position="270"/>
    </location>
</feature>
<feature type="domain" description="Tyr recombinase" evidence="10">
    <location>
        <begin position="109"/>
        <end position="292"/>
    </location>
</feature>
<dbReference type="SUPFAM" id="SSF56349">
    <property type="entry name" value="DNA breaking-rejoining enzymes"/>
    <property type="match status" value="1"/>
</dbReference>
<reference evidence="13 14" key="1">
    <citation type="submission" date="2020-12" db="EMBL/GenBank/DDBJ databases">
        <title>FDA dAtabase for Regulatory Grade micrObial Sequences (FDA-ARGOS): Supporting development and validation of Infectious Disease Dx tests.</title>
        <authorList>
            <person name="Sproer C."/>
            <person name="Gronow S."/>
            <person name="Severitt S."/>
            <person name="Schroder I."/>
            <person name="Tallon L."/>
            <person name="Sadzewicz L."/>
            <person name="Zhao X."/>
            <person name="Boylan J."/>
            <person name="Ott S."/>
            <person name="Bowen H."/>
            <person name="Vavikolanu K."/>
            <person name="Mehta A."/>
            <person name="Aluvathingal J."/>
            <person name="Nadendla S."/>
            <person name="Lowell S."/>
            <person name="Myers T."/>
            <person name="Yan Y."/>
            <person name="Sichtig H."/>
        </authorList>
    </citation>
    <scope>NUCLEOTIDE SEQUENCE [LARGE SCALE GENOMIC DNA]</scope>
    <source>
        <strain evidence="13 14">FDAARGOS_911</strain>
    </source>
</reference>
<evidence type="ECO:0000256" key="2">
    <source>
        <dbReference type="ARBA" id="ARBA00022490"/>
    </source>
</evidence>
<feature type="active site" description="O-(3'-phospho-DNA)-tyrosine intermediate" evidence="9">
    <location>
        <position position="279"/>
    </location>
</feature>
<dbReference type="InterPro" id="IPR023009">
    <property type="entry name" value="Tyrosine_recombinase_XerC/XerD"/>
</dbReference>
<dbReference type="InterPro" id="IPR010998">
    <property type="entry name" value="Integrase_recombinase_N"/>
</dbReference>
<keyword evidence="8 9" id="KW-0131">Cell cycle</keyword>
<dbReference type="Pfam" id="PF00589">
    <property type="entry name" value="Phage_integrase"/>
    <property type="match status" value="1"/>
</dbReference>
<dbReference type="InterPro" id="IPR050090">
    <property type="entry name" value="Tyrosine_recombinase_XerCD"/>
</dbReference>
<evidence type="ECO:0000313" key="14">
    <source>
        <dbReference type="Proteomes" id="UP000594771"/>
    </source>
</evidence>
<comment type="similarity">
    <text evidence="9">Belongs to the 'phage' integrase family. XerC subfamily.</text>
</comment>
<feature type="active site" evidence="9">
    <location>
        <position position="247"/>
    </location>
</feature>
<proteinExistence type="inferred from homology"/>
<dbReference type="GO" id="GO:0003677">
    <property type="term" value="F:DNA binding"/>
    <property type="evidence" value="ECO:0007669"/>
    <property type="project" value="UniProtKB-UniRule"/>
</dbReference>
<dbReference type="Proteomes" id="UP000594771">
    <property type="component" value="Chromosome"/>
</dbReference>
<dbReference type="Pfam" id="PF02899">
    <property type="entry name" value="Phage_int_SAM_1"/>
    <property type="match status" value="1"/>
</dbReference>
<dbReference type="GO" id="GO:0051301">
    <property type="term" value="P:cell division"/>
    <property type="evidence" value="ECO:0007669"/>
    <property type="project" value="UniProtKB-KW"/>
</dbReference>
<dbReference type="Gene3D" id="1.10.443.10">
    <property type="entry name" value="Intergrase catalytic core"/>
    <property type="match status" value="1"/>
</dbReference>
<evidence type="ECO:0000256" key="9">
    <source>
        <dbReference type="HAMAP-Rule" id="MF_01808"/>
    </source>
</evidence>
<dbReference type="InterPro" id="IPR004107">
    <property type="entry name" value="Integrase_SAM-like_N"/>
</dbReference>
<dbReference type="GO" id="GO:0007059">
    <property type="term" value="P:chromosome segregation"/>
    <property type="evidence" value="ECO:0007669"/>
    <property type="project" value="UniProtKB-UniRule"/>
</dbReference>
<dbReference type="InterPro" id="IPR044068">
    <property type="entry name" value="CB"/>
</dbReference>